<dbReference type="RefSeq" id="WP_238291850.1">
    <property type="nucleotide sequence ID" value="NZ_BPQS01000046.1"/>
</dbReference>
<evidence type="ECO:0000313" key="1">
    <source>
        <dbReference type="EMBL" id="MDN3571808.1"/>
    </source>
</evidence>
<comment type="caution">
    <text evidence="1">The sequence shown here is derived from an EMBL/GenBank/DDBJ whole genome shotgun (WGS) entry which is preliminary data.</text>
</comment>
<dbReference type="EMBL" id="JAUFPT010000046">
    <property type="protein sequence ID" value="MDN3571808.1"/>
    <property type="molecule type" value="Genomic_DNA"/>
</dbReference>
<proteinExistence type="predicted"/>
<dbReference type="Proteomes" id="UP001244297">
    <property type="component" value="Unassembled WGS sequence"/>
</dbReference>
<organism evidence="1 2">
    <name type="scientific">Methylobacterium longum</name>
    <dbReference type="NCBI Taxonomy" id="767694"/>
    <lineage>
        <taxon>Bacteria</taxon>
        <taxon>Pseudomonadati</taxon>
        <taxon>Pseudomonadota</taxon>
        <taxon>Alphaproteobacteria</taxon>
        <taxon>Hyphomicrobiales</taxon>
        <taxon>Methylobacteriaceae</taxon>
        <taxon>Methylobacterium</taxon>
    </lineage>
</organism>
<sequence length="68" mass="7408">MSDQADQAVLQDLRDAQARLNEALGRAHQAGLSVDLKIHEQGIVGNPAPLLRVSGRAVRARVKLDERL</sequence>
<protein>
    <submittedName>
        <fullName evidence="1">Uncharacterized protein</fullName>
    </submittedName>
</protein>
<reference evidence="2" key="1">
    <citation type="journal article" date="2019" name="Int. J. Syst. Evol. Microbiol.">
        <title>The Global Catalogue of Microorganisms (GCM) 10K type strain sequencing project: providing services to taxonomists for standard genome sequencing and annotation.</title>
        <authorList>
            <consortium name="The Broad Institute Genomics Platform"/>
            <consortium name="The Broad Institute Genome Sequencing Center for Infectious Disease"/>
            <person name="Wu L."/>
            <person name="Ma J."/>
        </authorList>
    </citation>
    <scope>NUCLEOTIDE SEQUENCE [LARGE SCALE GENOMIC DNA]</scope>
    <source>
        <strain evidence="2">CECT 7806</strain>
    </source>
</reference>
<keyword evidence="2" id="KW-1185">Reference proteome</keyword>
<gene>
    <name evidence="1" type="ORF">QWZ18_14380</name>
</gene>
<accession>A0ABT8API5</accession>
<name>A0ABT8API5_9HYPH</name>
<evidence type="ECO:0000313" key="2">
    <source>
        <dbReference type="Proteomes" id="UP001244297"/>
    </source>
</evidence>